<dbReference type="GO" id="GO:0016020">
    <property type="term" value="C:membrane"/>
    <property type="evidence" value="ECO:0007669"/>
    <property type="project" value="UniProtKB-SubCell"/>
</dbReference>
<dbReference type="PROSITE" id="PS50261">
    <property type="entry name" value="G_PROTEIN_RECEP_F2_4"/>
    <property type="match status" value="1"/>
</dbReference>
<comment type="subcellular location">
    <subcellularLocation>
        <location evidence="1">Membrane</location>
        <topology evidence="1">Multi-pass membrane protein</topology>
    </subcellularLocation>
</comment>
<dbReference type="EMBL" id="BGZK01000012">
    <property type="protein sequence ID" value="GBP03934.1"/>
    <property type="molecule type" value="Genomic_DNA"/>
</dbReference>
<dbReference type="Pfam" id="PF00002">
    <property type="entry name" value="7tm_2"/>
    <property type="match status" value="1"/>
</dbReference>
<keyword evidence="7" id="KW-0675">Receptor</keyword>
<dbReference type="InterPro" id="IPR000832">
    <property type="entry name" value="GPCR_2_secretin-like"/>
</dbReference>
<dbReference type="Proteomes" id="UP000299102">
    <property type="component" value="Unassembled WGS sequence"/>
</dbReference>
<feature type="transmembrane region" description="Helical" evidence="5">
    <location>
        <begin position="56"/>
        <end position="78"/>
    </location>
</feature>
<evidence type="ECO:0000256" key="2">
    <source>
        <dbReference type="ARBA" id="ARBA00022692"/>
    </source>
</evidence>
<dbReference type="AlphaFoldDB" id="A0A4C1SPP2"/>
<evidence type="ECO:0000313" key="8">
    <source>
        <dbReference type="Proteomes" id="UP000299102"/>
    </source>
</evidence>
<feature type="domain" description="G-protein coupled receptors family 2 profile 2" evidence="6">
    <location>
        <begin position="1"/>
        <end position="151"/>
    </location>
</feature>
<proteinExistence type="predicted"/>
<dbReference type="InterPro" id="IPR052808">
    <property type="entry name" value="GPCR_Mth-like"/>
</dbReference>
<dbReference type="PANTHER" id="PTHR46953">
    <property type="entry name" value="G-PROTEIN COUPLED RECEPTOR MTH-LIKE 1-RELATED"/>
    <property type="match status" value="1"/>
</dbReference>
<reference evidence="7 8" key="1">
    <citation type="journal article" date="2019" name="Commun. Biol.">
        <title>The bagworm genome reveals a unique fibroin gene that provides high tensile strength.</title>
        <authorList>
            <person name="Kono N."/>
            <person name="Nakamura H."/>
            <person name="Ohtoshi R."/>
            <person name="Tomita M."/>
            <person name="Numata K."/>
            <person name="Arakawa K."/>
        </authorList>
    </citation>
    <scope>NUCLEOTIDE SEQUENCE [LARGE SCALE GENOMIC DNA]</scope>
</reference>
<feature type="transmembrane region" description="Helical" evidence="5">
    <location>
        <begin position="7"/>
        <end position="27"/>
    </location>
</feature>
<dbReference type="GO" id="GO:0007166">
    <property type="term" value="P:cell surface receptor signaling pathway"/>
    <property type="evidence" value="ECO:0007669"/>
    <property type="project" value="InterPro"/>
</dbReference>
<dbReference type="InterPro" id="IPR017981">
    <property type="entry name" value="GPCR_2-like_7TM"/>
</dbReference>
<keyword evidence="8" id="KW-1185">Reference proteome</keyword>
<dbReference type="GO" id="GO:0004930">
    <property type="term" value="F:G protein-coupled receptor activity"/>
    <property type="evidence" value="ECO:0007669"/>
    <property type="project" value="InterPro"/>
</dbReference>
<organism evidence="7 8">
    <name type="scientific">Eumeta variegata</name>
    <name type="common">Bagworm moth</name>
    <name type="synonym">Eumeta japonica</name>
    <dbReference type="NCBI Taxonomy" id="151549"/>
    <lineage>
        <taxon>Eukaryota</taxon>
        <taxon>Metazoa</taxon>
        <taxon>Ecdysozoa</taxon>
        <taxon>Arthropoda</taxon>
        <taxon>Hexapoda</taxon>
        <taxon>Insecta</taxon>
        <taxon>Pterygota</taxon>
        <taxon>Neoptera</taxon>
        <taxon>Endopterygota</taxon>
        <taxon>Lepidoptera</taxon>
        <taxon>Glossata</taxon>
        <taxon>Ditrysia</taxon>
        <taxon>Tineoidea</taxon>
        <taxon>Psychidae</taxon>
        <taxon>Oiketicinae</taxon>
        <taxon>Eumeta</taxon>
    </lineage>
</organism>
<evidence type="ECO:0000256" key="4">
    <source>
        <dbReference type="ARBA" id="ARBA00023136"/>
    </source>
</evidence>
<evidence type="ECO:0000256" key="1">
    <source>
        <dbReference type="ARBA" id="ARBA00004141"/>
    </source>
</evidence>
<evidence type="ECO:0000259" key="6">
    <source>
        <dbReference type="PROSITE" id="PS50261"/>
    </source>
</evidence>
<keyword evidence="2 5" id="KW-0812">Transmembrane</keyword>
<gene>
    <name evidence="7" type="primary">mthl1</name>
    <name evidence="7" type="ORF">EVAR_74732_1</name>
</gene>
<feature type="transmembrane region" description="Helical" evidence="5">
    <location>
        <begin position="99"/>
        <end position="121"/>
    </location>
</feature>
<accession>A0A4C1SPP2</accession>
<keyword evidence="4 5" id="KW-0472">Membrane</keyword>
<sequence>MAERNQYAIYSCYAWGGTMALLFVALVTNYVEGDHYKPGIGLNNACWFRGTTETFIFFYGPIAILIVVNIVLFVSSSVQLWMDAKKYEASTLNNLKYRFLLSLKLFLVMGISWIFEIISFIHGESHIIWTIMDTFNCLQGLVIFLLLVVLRKRAMMGLAEGGCCRGVTRFIADRVSPHDDSDDKQVLTDEHIEVRLN</sequence>
<feature type="transmembrane region" description="Helical" evidence="5">
    <location>
        <begin position="127"/>
        <end position="150"/>
    </location>
</feature>
<evidence type="ECO:0000256" key="3">
    <source>
        <dbReference type="ARBA" id="ARBA00022989"/>
    </source>
</evidence>
<dbReference type="Gene3D" id="1.20.1070.10">
    <property type="entry name" value="Rhodopsin 7-helix transmembrane proteins"/>
    <property type="match status" value="1"/>
</dbReference>
<dbReference type="PANTHER" id="PTHR46953:SF1">
    <property type="entry name" value="G-PROTEIN COUPLED RECEPTOR MTH-LIKE 1-RELATED"/>
    <property type="match status" value="1"/>
</dbReference>
<comment type="caution">
    <text evidence="7">The sequence shown here is derived from an EMBL/GenBank/DDBJ whole genome shotgun (WGS) entry which is preliminary data.</text>
</comment>
<keyword evidence="3 5" id="KW-1133">Transmembrane helix</keyword>
<evidence type="ECO:0000313" key="7">
    <source>
        <dbReference type="EMBL" id="GBP03934.1"/>
    </source>
</evidence>
<dbReference type="OrthoDB" id="6134459at2759"/>
<dbReference type="STRING" id="151549.A0A4C1SPP2"/>
<evidence type="ECO:0000256" key="5">
    <source>
        <dbReference type="SAM" id="Phobius"/>
    </source>
</evidence>
<name>A0A4C1SPP2_EUMVA</name>
<protein>
    <submittedName>
        <fullName evidence="7">Probable G-protein coupled receptor Mth-like 1</fullName>
    </submittedName>
</protein>